<proteinExistence type="predicted"/>
<dbReference type="InterPro" id="IPR010982">
    <property type="entry name" value="Lambda_DNA-bd_dom_sf"/>
</dbReference>
<dbReference type="Proteomes" id="UP001295440">
    <property type="component" value="Chromosome"/>
</dbReference>
<dbReference type="Gene3D" id="1.10.260.40">
    <property type="entry name" value="lambda repressor-like DNA-binding domains"/>
    <property type="match status" value="1"/>
</dbReference>
<evidence type="ECO:0000259" key="1">
    <source>
        <dbReference type="PROSITE" id="PS50943"/>
    </source>
</evidence>
<dbReference type="RefSeq" id="WP_260369041.1">
    <property type="nucleotide sequence ID" value="NZ_OV915080.1"/>
</dbReference>
<dbReference type="AlphaFoldDB" id="A0AAU9R4Y1"/>
<evidence type="ECO:0000313" key="3">
    <source>
        <dbReference type="Proteomes" id="UP001295440"/>
    </source>
</evidence>
<dbReference type="CDD" id="cd00093">
    <property type="entry name" value="HTH_XRE"/>
    <property type="match status" value="1"/>
</dbReference>
<dbReference type="PROSITE" id="PS50943">
    <property type="entry name" value="HTH_CROC1"/>
    <property type="match status" value="1"/>
</dbReference>
<dbReference type="SUPFAM" id="SSF47413">
    <property type="entry name" value="lambda repressor-like DNA-binding domains"/>
    <property type="match status" value="1"/>
</dbReference>
<dbReference type="EMBL" id="OV915080">
    <property type="protein sequence ID" value="CAH1705981.1"/>
    <property type="molecule type" value="Genomic_DNA"/>
</dbReference>
<organism evidence="2 3">
    <name type="scientific">Lactobacillus delbrueckii subsp. delbrueckii</name>
    <dbReference type="NCBI Taxonomy" id="83684"/>
    <lineage>
        <taxon>Bacteria</taxon>
        <taxon>Bacillati</taxon>
        <taxon>Bacillota</taxon>
        <taxon>Bacilli</taxon>
        <taxon>Lactobacillales</taxon>
        <taxon>Lactobacillaceae</taxon>
        <taxon>Lactobacillus</taxon>
    </lineage>
</organism>
<name>A0AAU9R4Y1_9LACO</name>
<evidence type="ECO:0000313" key="2">
    <source>
        <dbReference type="EMBL" id="CAH1705981.1"/>
    </source>
</evidence>
<dbReference type="GO" id="GO:0003677">
    <property type="term" value="F:DNA binding"/>
    <property type="evidence" value="ECO:0007669"/>
    <property type="project" value="InterPro"/>
</dbReference>
<dbReference type="Pfam" id="PF01381">
    <property type="entry name" value="HTH_3"/>
    <property type="match status" value="1"/>
</dbReference>
<protein>
    <recommendedName>
        <fullName evidence="1">HTH cro/C1-type domain-containing protein</fullName>
    </recommendedName>
</protein>
<dbReference type="InterPro" id="IPR001387">
    <property type="entry name" value="Cro/C1-type_HTH"/>
</dbReference>
<gene>
    <name evidence="2" type="ORF">LDD865_0822</name>
</gene>
<reference evidence="2" key="1">
    <citation type="submission" date="2022-02" db="EMBL/GenBank/DDBJ databases">
        <authorList>
            <person name="Deutsch MARIE S."/>
        </authorList>
    </citation>
    <scope>NUCLEOTIDE SEQUENCE</scope>
    <source>
        <strain evidence="2">CIRM-BIA865</strain>
    </source>
</reference>
<sequence>MNRIKQLRTEKSFSLRDLAKDFSAFLDQHGKKPITNVTISRWENEKNSPTAEMWGLLADYFGVSVDYLQGAWSEKEVLELMSSSLLDNYKRIFEMAREYYDEHFFFNDIDLDTFSEEEGHFYEVPGTFDETERKSWIYTKEIRENDYMSLAFVILRCIFFKGLNENLYTAEHIKALIEEQNNLYSKTQKLEVVFYPEFKGYEEVKHFMNSFLDAENGKENFLKAFLQDNYEFEDVLTNVVIEKLMKEKASKETMSLALISIFEKVILRYEEGATDRKYQYVRSRYEVLKDDYHALSKHAYELQKENDRLKAELASKR</sequence>
<dbReference type="SMART" id="SM00530">
    <property type="entry name" value="HTH_XRE"/>
    <property type="match status" value="1"/>
</dbReference>
<feature type="domain" description="HTH cro/C1-type" evidence="1">
    <location>
        <begin position="4"/>
        <end position="68"/>
    </location>
</feature>
<accession>A0AAU9R4Y1</accession>